<name>A0AAW0BM44_9AGAR</name>
<sequence length="562" mass="62881">MVAKSVIDERVQHLNSQADSAECGAIGSIDFSSLDNNLLEKEAIAECFIFRLPPELVSEIFLAFYDPFLEQKLAAEATWGHNFPLVLTQICSRWRTVALDTPELWSFPSIILSKPPPHGIETITHLITHYLARGRREHLSLHLILHHSFPVSNPSGFATTLEPIRSLLVAFAQDWRRIVVEATYPSRHIIGSFAGTLLQCPCPSLVELEYAVPSINITMPASPIRNIGGENLLPRLRSFRLLSHMQRGVDPDPPLLSLLPLHQLSTFSYMASLPSTKWFAILIGLSHSSSVKLAVLEVQMVVDVLLDNNMTHNTITLPNLFRLHLVLDNSESRSLHVDNNLDIDAAFLRLLHLPRLTEFQLAGTTSASSASSSITWDTRHSTFFTHHAAQLRKLTLGWGVKVVPSHNDSSNYTDCFFSPLTNLTSLAIERSGILLRLHDIETLRTGGLILPSLTHFTFKLSAGARNQTIDTMRAVISLLEARRATPQPSRLLFVKVYDHTRSYGPRPSGPSYCTLNGMKSEWERLCALKVGGMEVEWLPVMSEFRGDLVGLWMTRKREEGII</sequence>
<dbReference type="EMBL" id="JAWWNJ010000032">
    <property type="protein sequence ID" value="KAK7026349.1"/>
    <property type="molecule type" value="Genomic_DNA"/>
</dbReference>
<reference evidence="1 2" key="1">
    <citation type="journal article" date="2024" name="J Genomics">
        <title>Draft genome sequencing and assembly of Favolaschia claudopus CIRM-BRFM 2984 isolated from oak limbs.</title>
        <authorList>
            <person name="Navarro D."/>
            <person name="Drula E."/>
            <person name="Chaduli D."/>
            <person name="Cazenave R."/>
            <person name="Ahrendt S."/>
            <person name="Wang J."/>
            <person name="Lipzen A."/>
            <person name="Daum C."/>
            <person name="Barry K."/>
            <person name="Grigoriev I.V."/>
            <person name="Favel A."/>
            <person name="Rosso M.N."/>
            <person name="Martin F."/>
        </authorList>
    </citation>
    <scope>NUCLEOTIDE SEQUENCE [LARGE SCALE GENOMIC DNA]</scope>
    <source>
        <strain evidence="1 2">CIRM-BRFM 2984</strain>
    </source>
</reference>
<evidence type="ECO:0000313" key="2">
    <source>
        <dbReference type="Proteomes" id="UP001362999"/>
    </source>
</evidence>
<keyword evidence="2" id="KW-1185">Reference proteome</keyword>
<dbReference type="AlphaFoldDB" id="A0AAW0BM44"/>
<dbReference type="Proteomes" id="UP001362999">
    <property type="component" value="Unassembled WGS sequence"/>
</dbReference>
<gene>
    <name evidence="1" type="ORF">R3P38DRAFT_2949404</name>
</gene>
<organism evidence="1 2">
    <name type="scientific">Favolaschia claudopus</name>
    <dbReference type="NCBI Taxonomy" id="2862362"/>
    <lineage>
        <taxon>Eukaryota</taxon>
        <taxon>Fungi</taxon>
        <taxon>Dikarya</taxon>
        <taxon>Basidiomycota</taxon>
        <taxon>Agaricomycotina</taxon>
        <taxon>Agaricomycetes</taxon>
        <taxon>Agaricomycetidae</taxon>
        <taxon>Agaricales</taxon>
        <taxon>Marasmiineae</taxon>
        <taxon>Mycenaceae</taxon>
        <taxon>Favolaschia</taxon>
    </lineage>
</organism>
<proteinExistence type="predicted"/>
<accession>A0AAW0BM44</accession>
<evidence type="ECO:0000313" key="1">
    <source>
        <dbReference type="EMBL" id="KAK7026349.1"/>
    </source>
</evidence>
<evidence type="ECO:0008006" key="3">
    <source>
        <dbReference type="Google" id="ProtNLM"/>
    </source>
</evidence>
<protein>
    <recommendedName>
        <fullName evidence="3">F-box domain-containing protein</fullName>
    </recommendedName>
</protein>
<comment type="caution">
    <text evidence="1">The sequence shown here is derived from an EMBL/GenBank/DDBJ whole genome shotgun (WGS) entry which is preliminary data.</text>
</comment>